<dbReference type="GO" id="GO:0005993">
    <property type="term" value="P:trehalose catabolic process"/>
    <property type="evidence" value="ECO:0007669"/>
    <property type="project" value="TreeGrafter"/>
</dbReference>
<dbReference type="PANTHER" id="PTHR23403">
    <property type="entry name" value="TREHALASE"/>
    <property type="match status" value="1"/>
</dbReference>
<dbReference type="AlphaFoldDB" id="A0A1F5H4D6"/>
<evidence type="ECO:0000256" key="2">
    <source>
        <dbReference type="ARBA" id="ARBA00023295"/>
    </source>
</evidence>
<dbReference type="PROSITE" id="PS00928">
    <property type="entry name" value="TREHALASE_2"/>
    <property type="match status" value="1"/>
</dbReference>
<accession>A0A1F5H4D6</accession>
<evidence type="ECO:0008006" key="5">
    <source>
        <dbReference type="Google" id="ProtNLM"/>
    </source>
</evidence>
<comment type="caution">
    <text evidence="3">The sequence shown here is derived from an EMBL/GenBank/DDBJ whole genome shotgun (WGS) entry which is preliminary data.</text>
</comment>
<dbReference type="InterPro" id="IPR018232">
    <property type="entry name" value="Glyco_hydro_37_CS"/>
</dbReference>
<dbReference type="Pfam" id="PF01204">
    <property type="entry name" value="Trehalase"/>
    <property type="match status" value="2"/>
</dbReference>
<dbReference type="InterPro" id="IPR001661">
    <property type="entry name" value="Glyco_hydro_37"/>
</dbReference>
<dbReference type="Proteomes" id="UP000177039">
    <property type="component" value="Unassembled WGS sequence"/>
</dbReference>
<dbReference type="Gene3D" id="1.50.10.10">
    <property type="match status" value="1"/>
</dbReference>
<gene>
    <name evidence="3" type="ORF">A3B54_04540</name>
</gene>
<name>A0A1F5H4D6_9BACT</name>
<sequence>MKKTGIQVDKKEIDQVLAYIEDYWPKLVRVHKKDHKTLIGLPDPYIIPAESDVFQEQYYWDTYPVVRALINHPKYSQLAIGMVDNLLYLVERFGIIPNGSRFYFLSRSQPPLLSSLVWIVYQKTKDKKWFARAASLLEEEYNGVWMGKVHLRNFRNVYRGLSRYYDINAVNVLAEAESGWDLTARFMGRCMDFLPIDLNSLLYLYEVDLAKAYEELGDIKKKEKFYEKARVRNQVITELMWDEKTGYFYDYDFVNREKSHLVTIAGVFPLNVGIASAKQAERVVSVIQKDLQEKYGIVQSVRFVENFQWDWPNGWAPMQLRTIEGLMRYGYNRLAKRIVLKWLSLNIEIFKETGNLWEKYDVVHGKIGVPDRYPTPYGFAWTNAAFVILVRVLNFLEKDATEGATPVWLVRRLGWL</sequence>
<dbReference type="InterPro" id="IPR008928">
    <property type="entry name" value="6-hairpin_glycosidase_sf"/>
</dbReference>
<dbReference type="SUPFAM" id="SSF48208">
    <property type="entry name" value="Six-hairpin glycosidases"/>
    <property type="match status" value="1"/>
</dbReference>
<keyword evidence="2" id="KW-0326">Glycosidase</keyword>
<keyword evidence="1" id="KW-0378">Hydrolase</keyword>
<dbReference type="EMBL" id="MFBT01000025">
    <property type="protein sequence ID" value="OGD99026.1"/>
    <property type="molecule type" value="Genomic_DNA"/>
</dbReference>
<organism evidence="3 4">
    <name type="scientific">Candidatus Curtissbacteria bacterium RIFCSPLOWO2_01_FULL_42_50</name>
    <dbReference type="NCBI Taxonomy" id="1797730"/>
    <lineage>
        <taxon>Bacteria</taxon>
        <taxon>Candidatus Curtissiibacteriota</taxon>
    </lineage>
</organism>
<dbReference type="GO" id="GO:0004555">
    <property type="term" value="F:alpha,alpha-trehalase activity"/>
    <property type="evidence" value="ECO:0007669"/>
    <property type="project" value="InterPro"/>
</dbReference>
<proteinExistence type="predicted"/>
<evidence type="ECO:0000256" key="1">
    <source>
        <dbReference type="ARBA" id="ARBA00022801"/>
    </source>
</evidence>
<protein>
    <recommendedName>
        <fullName evidence="5">Alpha,alpha-trehalase</fullName>
    </recommendedName>
</protein>
<evidence type="ECO:0000313" key="3">
    <source>
        <dbReference type="EMBL" id="OGD99026.1"/>
    </source>
</evidence>
<dbReference type="InterPro" id="IPR012341">
    <property type="entry name" value="6hp_glycosidase-like_sf"/>
</dbReference>
<reference evidence="3 4" key="1">
    <citation type="journal article" date="2016" name="Nat. Commun.">
        <title>Thousands of microbial genomes shed light on interconnected biogeochemical processes in an aquifer system.</title>
        <authorList>
            <person name="Anantharaman K."/>
            <person name="Brown C.T."/>
            <person name="Hug L.A."/>
            <person name="Sharon I."/>
            <person name="Castelle C.J."/>
            <person name="Probst A.J."/>
            <person name="Thomas B.C."/>
            <person name="Singh A."/>
            <person name="Wilkins M.J."/>
            <person name="Karaoz U."/>
            <person name="Brodie E.L."/>
            <person name="Williams K.H."/>
            <person name="Hubbard S.S."/>
            <person name="Banfield J.F."/>
        </authorList>
    </citation>
    <scope>NUCLEOTIDE SEQUENCE [LARGE SCALE GENOMIC DNA]</scope>
</reference>
<dbReference type="PANTHER" id="PTHR23403:SF6">
    <property type="entry name" value="CYTOSOLIC NEUTRAL TREHALASE-RELATED"/>
    <property type="match status" value="1"/>
</dbReference>
<evidence type="ECO:0000313" key="4">
    <source>
        <dbReference type="Proteomes" id="UP000177039"/>
    </source>
</evidence>
<dbReference type="PRINTS" id="PR00744">
    <property type="entry name" value="GLHYDRLASE37"/>
</dbReference>